<dbReference type="Gene3D" id="3.60.10.10">
    <property type="entry name" value="Endonuclease/exonuclease/phosphatase"/>
    <property type="match status" value="1"/>
</dbReference>
<dbReference type="SUPFAM" id="SSF56219">
    <property type="entry name" value="DNase I-like"/>
    <property type="match status" value="1"/>
</dbReference>
<accession>A0AA96GK30</accession>
<sequence length="279" mass="31605">MMAKAFSVASWNVEHFGAMHKNKGKPKKPVGPIIEFLAQQHADVVAVYEVVGSTVYDTIVTVMPDYQFHITEGPQAQEILIGVKRTFSSFYTQRLEFKSGVSVLRPGSLLTIQVDGNAYPLLFLHLKSLTEPRGFGLRDDQTERALKLRKVLDKASCSDGQANYIFLGDLNTMGMNLTFSTKDVSADEEVQRLQKRVKNRKMQVLDKSYPETYWPGSKSSYSPGNLDHVVAADHMRFKAFGPAHIDIRGWPQETTPEKRDAWTRKYSDHALLYFEVQKV</sequence>
<organism evidence="2 3">
    <name type="scientific">Candidatus Nitrospira neomarina</name>
    <dbReference type="NCBI Taxonomy" id="3020899"/>
    <lineage>
        <taxon>Bacteria</taxon>
        <taxon>Pseudomonadati</taxon>
        <taxon>Nitrospirota</taxon>
        <taxon>Nitrospiria</taxon>
        <taxon>Nitrospirales</taxon>
        <taxon>Nitrospiraceae</taxon>
        <taxon>Nitrospira</taxon>
    </lineage>
</organism>
<keyword evidence="3" id="KW-1185">Reference proteome</keyword>
<protein>
    <recommendedName>
        <fullName evidence="1">Endonuclease/exonuclease/phosphatase domain-containing protein</fullName>
    </recommendedName>
</protein>
<feature type="domain" description="Endonuclease/exonuclease/phosphatase" evidence="1">
    <location>
        <begin position="9"/>
        <end position="239"/>
    </location>
</feature>
<name>A0AA96GK30_9BACT</name>
<evidence type="ECO:0000259" key="1">
    <source>
        <dbReference type="Pfam" id="PF03372"/>
    </source>
</evidence>
<evidence type="ECO:0000313" key="3">
    <source>
        <dbReference type="Proteomes" id="UP001302494"/>
    </source>
</evidence>
<reference evidence="2 3" key="1">
    <citation type="submission" date="2023-01" db="EMBL/GenBank/DDBJ databases">
        <title>Cultivation and genomic characterization of new, ubiquitous marine nitrite-oxidizing bacteria from the Nitrospirales.</title>
        <authorList>
            <person name="Mueller A.J."/>
            <person name="Daebeler A."/>
            <person name="Herbold C.W."/>
            <person name="Kirkegaard R.H."/>
            <person name="Daims H."/>
        </authorList>
    </citation>
    <scope>NUCLEOTIDE SEQUENCE [LARGE SCALE GENOMIC DNA]</scope>
    <source>
        <strain evidence="2 3">DK</strain>
    </source>
</reference>
<dbReference type="GO" id="GO:0003824">
    <property type="term" value="F:catalytic activity"/>
    <property type="evidence" value="ECO:0007669"/>
    <property type="project" value="InterPro"/>
</dbReference>
<dbReference type="AlphaFoldDB" id="A0AA96GK30"/>
<dbReference type="KEGG" id="nneo:PQG83_11760"/>
<proteinExistence type="predicted"/>
<dbReference type="InterPro" id="IPR005135">
    <property type="entry name" value="Endo/exonuclease/phosphatase"/>
</dbReference>
<dbReference type="Proteomes" id="UP001302494">
    <property type="component" value="Chromosome"/>
</dbReference>
<dbReference type="RefSeq" id="WP_312741160.1">
    <property type="nucleotide sequence ID" value="NZ_CP116968.1"/>
</dbReference>
<evidence type="ECO:0000313" key="2">
    <source>
        <dbReference type="EMBL" id="WNM60438.1"/>
    </source>
</evidence>
<dbReference type="EMBL" id="CP116968">
    <property type="protein sequence ID" value="WNM60438.1"/>
    <property type="molecule type" value="Genomic_DNA"/>
</dbReference>
<dbReference type="Pfam" id="PF03372">
    <property type="entry name" value="Exo_endo_phos"/>
    <property type="match status" value="1"/>
</dbReference>
<gene>
    <name evidence="2" type="ORF">PQG83_11760</name>
</gene>
<dbReference type="InterPro" id="IPR036691">
    <property type="entry name" value="Endo/exonu/phosph_ase_sf"/>
</dbReference>